<accession>A0A5S9N816</accession>
<dbReference type="GO" id="GO:0016787">
    <property type="term" value="F:hydrolase activity"/>
    <property type="evidence" value="ECO:0007669"/>
    <property type="project" value="UniProtKB-KW"/>
</dbReference>
<dbReference type="EMBL" id="CACSIO010000001">
    <property type="protein sequence ID" value="CAA0085472.1"/>
    <property type="molecule type" value="Genomic_DNA"/>
</dbReference>
<keyword evidence="3" id="KW-1185">Reference proteome</keyword>
<evidence type="ECO:0000259" key="1">
    <source>
        <dbReference type="Pfam" id="PF12920"/>
    </source>
</evidence>
<dbReference type="InterPro" id="IPR024769">
    <property type="entry name" value="TcdA/TcdB_pore_forming"/>
</dbReference>
<evidence type="ECO:0000313" key="3">
    <source>
        <dbReference type="Proteomes" id="UP000441399"/>
    </source>
</evidence>
<dbReference type="EC" id="3.4.22.-" evidence="2"/>
<keyword evidence="2" id="KW-0378">Hydrolase</keyword>
<reference evidence="2 3" key="1">
    <citation type="submission" date="2019-11" db="EMBL/GenBank/DDBJ databases">
        <authorList>
            <person name="Holert J."/>
        </authorList>
    </citation>
    <scope>NUCLEOTIDE SEQUENCE [LARGE SCALE GENOMIC DNA]</scope>
    <source>
        <strain evidence="2">SB11_3</strain>
    </source>
</reference>
<protein>
    <submittedName>
        <fullName evidence="2">Toxin A</fullName>
        <ecNumber evidence="2">3.4.22.-</ecNumber>
    </submittedName>
</protein>
<dbReference type="OrthoDB" id="5489595at2"/>
<feature type="domain" description="TcdA/TcdB toxin pore forming" evidence="1">
    <location>
        <begin position="1562"/>
        <end position="2211"/>
    </location>
</feature>
<proteinExistence type="predicted"/>
<sequence length="3465" mass="374392">MRMESADKITNPAGKLSQRYNAQKGDGYWIIPSTSSATAATHAVVFAHGGKDNALPKFVNATRAAFSFLAPADRPLLSSISHYIQWQEEFARFDVVLAGEWSADYRIYPLEPSYLQQSGINVHEREFDVILLKDDRHSLSSLAESLDNESGYDLIEWHICRHDKPAVIEKPYHLPAVNRVSDETQLRLFGDTGAAKPSVTYGDYVTSYLGELIDAVKVFRDPNLNTVSLPWLEKVSQLQTTFDGPALRFAAEVDLGKATGYFDTGLVGRLGQYRESIESIVGHKLNLGVDQQALPTQIPGHIEADNAASLSQAITDAFEYYHNNIDGDDYQVERFKSEFGFSHQDRAKLEKIQVGLDSGNLRVDAVKHDVFSRLGKFDQYFAEVSKGEIDGDALRIPWAENLNTAMQLERLQDPNFKPLALGDVFDRVSGLSAADVSDTFGGVVKSNIPGVLIGVEVDANLPFDQRVAAQNAQVQKNLDIIAYGLDPTSPEQGLFARQLNTTATVSKDNNTLFNEVYQLDSGGFVFGIDPAAANQSADGTLRVEAEANYLDRHTPNQSKPDILSYLAIDSSDLTPKNLVTVYHELWHIISQNRYLEHDANNVPVRRLHLDGDKQFGWTIGFDERIAAGTRFVGETPFIDNPLETPAGWISEITYSESQGIPAALFYPVDPDESTHRTNASNSFRIPDSLIQERLQLIQLPDSAVYFSNLYQVFHYLNQVQEEFQRLRVLDGALDDPYINNNISPENRTAIVDELVTRYAILQKDLPRLSEAATFITYNQVTSEMAAAGHLTGAAGEAAVSHALAVIFSGASVVGQQIPKGPTSLGDFSEQINTEVLAQYSKLFFDHYDMNPQTLRETLDTAAGIDELVAENTFDLSALDRPEGIVSGTQSEGHVKALRVFADKLGLSDAITDTDIGSPADFRRLLNLATGPDGKPADLYDKLVDSVPDTLASLSRDGLPASTLLDQIAAEVDTVGVLQRTADRFNYVTESGDKLNLPVFDPDTAPKGLKRVTLDNGDILFLPTEEGYPAFRFKEEMVERLTWLRRGKLDANVDTISESVRFYQALTSLEGRPQALGDMLAVKLLSYSVLPEELLTAPAMKRAFTAFVADTSSLLIGARNDTSGRLDINLSNVMDAISLTFGSKPELFIRKILEVAPEDAPLVFRAFPEFSAPLALDQQSDIFRRYLNMTTLAIDELARLTGDTSLSGKPVADVLTQIEKINAEAVSDPNVRLQVERNVELLKAGVSAIHEQQKVLVDTAKALGLDVASGNAIEATPAVILALTDELTTDLIGQFDGAKSAQIGELLSKFHDKARFTDTLNNQLLKLVTPEALFRLMTDSRSSANQLLADDGFKNFYVDKLLDRYLGSANAQLNPADSADTMRHILGAGLLVQLDYAGKLPEQRQSIAESIQGSIKVLEKYRSSFANPADFDQVALNWTTAILNSYDSLAESGFKYSQVLDDETINTLTGYFDDGKALLPAKSQDYFQKILDGRLRERSLETLISNVDKPFNTDLGFSDFADFLDPGGFTPHDNFNVLEPLVPEDSFVGRLRSEFTARELGANFLRTINGLRKKNNLSGDWVPILSSTEKLENGSYQVRFVNSADDDATPRTLVTENADIYRVREFIDHNDAAVLKAYKPDTSGALVRRDDIADVDGINGLNAAFAVHALIGFFERQRLANETESSQLATVLRAHEYLNLAQTAYGLAIDGFELFKLVKEGISIGRTVVKEASAASKAVSAVASIGFGGIDVLAGLASAGLDIYELTQAQTDSEKAIIGTQLAFDSAGVLLGGTSVGLGITSLAATASGATAVAATAATAGTLIGGAGVIFAGLGIGITALVQAYSRVAENAQAVGKFFNEIDNTYRHGGFVYDAKTGIAKPVGQGIVDSVDFVSGNVHFGTHRIFRTSHGATGSGQQNYFFWSGDFPQLVRDESKAINVRDKIGYKADNKLAAQVQNAKIFIAPIAPRTSTISYSWNTLPGSTTRHDAGFDVIRRLENDGKFDYDFYIFPSEYTIDKVKFDYQKTNVEINLDASDRVIVIPDIPQAYIGKTFHNLHGHGGNYTIAVNDHAELYVHSEEKSTWILSMSNLDSKDFAVNNNTVWSGSSKTVFGDLQNANVLINTEDGDVYSADFSHNRGIAVYVNGETVGADGKTTHLARPNLIAHLEDLKARGRTDEFTTINHYHSADGRVYTQAYFEQGSSQVLYESGNINARLIGFLQADGGADHSRVAFYSAGDRKLNIVDAASHKKLADYALPGLRGEVTVLGAAEENGVMITRVRQTLDSGQQTDFMFHNDGKSMVLDSIIGDASFVAEMRRNALTSTSIQPSELAKYFWTDARLSPNLRITQRSLPEDIAPKHSGHFIDGGIYLSAGEHTFSISHSGGLRVGLGGRDIISTNSDDKGKPSVVKFTADKDGYYDFHALYLDTTGAAKLGITVDGESLDKEHFSGPGSKFLLGRTWSVPAGVHDIIGAYKQMEGHPDSVLSYQINALDFATSKGKNSHIADFWNGNATAVAAPIYVVTDTGTVLSPATADAGLVLVSGGGSAGATLTKGGELKPAEGAGEAGSGYIYFDAKTHQLYTQSSSGASARQMHLSALGGDGESPIRSILNVGAGVLAQNESGVSWLVTPGGQQSLVSVSNRWMASNDNWLSILQEYYGDPRAVALQSELGLTYAPPVLLGGMTDTHFDSQQFHLEGEVHYSLSQLASLAQAEAVVKGTAGQHYQIDTLDFGEPGGQQTTTAFLHNNATLDKGADGNRVHDNAVHAINGEIYLKAGEHTFDVTHDDGIRLRVGGDTVFSDDVWKPSAGHGKFTAESDGYYQLDALYFDMDGPSNLKIVIDGKTLSRENFSGPGSSDVNHQKSWYDPLSGGVLVSHVADAEQVRLVRFDDDRQTAWLFDDKTHRLYRQALVSADQLGHSAGKVSQVASGTHGADLFVVASSDQAVNIVIDDFSGDQDAIDLSRWGITDINDVSIETGFSASRVDSAGNPQTYARVSLPNDSYLYVYAEGEGVGTDFLSADNLHISAPEGDSAHSIALSAPIGGAAVSLLDQPDQNSLPEAHPILADKTLETAVSTSNGLAVFSAEGVVYGIHDNTLSINGVTQAWLDAGSKFAEDQHLPGVLEVFGGQQQVVGWYLSDDGVEIKPPQVGSGSRFLGYNHENHTAFVAQTNDQTHRDTLYQVGFDGTSQAIGDFDIATLLDDGQTHALGLVGGDASALLNIPLLDNARHLVVSPAGADFDLALTPQVLESYSQITVDTGSLSGLISGSNQPTTIGGSGTIHVSQDWLAQPVELARTGDDLTMLNQDTGHRLVIKGGAGEHAPKDLQIATDGDLTLSLADLNASLAAQFPDSKDGTGVLSIDDVYLYREQLAINADANTGSARVIPSDKDGSIASAGMLADKFIGAERDTHVVAANEAQEPQFNNLQQSMAGFGGSAAGALNTAASTLQSAVTLVSVEQEKESALHKEPA</sequence>
<gene>
    <name evidence="2" type="primary">toxA_1</name>
    <name evidence="2" type="ORF">OPDIPICF_00823</name>
</gene>
<dbReference type="Proteomes" id="UP000441399">
    <property type="component" value="Unassembled WGS sequence"/>
</dbReference>
<organism evidence="2 3">
    <name type="scientific">BD1-7 clade bacterium</name>
    <dbReference type="NCBI Taxonomy" id="2029982"/>
    <lineage>
        <taxon>Bacteria</taxon>
        <taxon>Pseudomonadati</taxon>
        <taxon>Pseudomonadota</taxon>
        <taxon>Gammaproteobacteria</taxon>
        <taxon>Cellvibrionales</taxon>
        <taxon>Spongiibacteraceae</taxon>
        <taxon>BD1-7 clade</taxon>
    </lineage>
</organism>
<name>A0A5S9N816_9GAMM</name>
<evidence type="ECO:0000313" key="2">
    <source>
        <dbReference type="EMBL" id="CAA0085472.1"/>
    </source>
</evidence>
<dbReference type="Pfam" id="PF12920">
    <property type="entry name" value="TcdA_TcdB_pore"/>
    <property type="match status" value="1"/>
</dbReference>